<dbReference type="eggNOG" id="KOG4185">
    <property type="taxonomic scope" value="Eukaryota"/>
</dbReference>
<dbReference type="PaxDb" id="6239-Y4C6A.3"/>
<keyword evidence="5" id="KW-0812">Transmembrane</keyword>
<feature type="transmembrane region" description="Helical" evidence="5">
    <location>
        <begin position="12"/>
        <end position="32"/>
    </location>
</feature>
<evidence type="ECO:0000259" key="6">
    <source>
        <dbReference type="PROSITE" id="PS50089"/>
    </source>
</evidence>
<dbReference type="PROSITE" id="PS50089">
    <property type="entry name" value="ZF_RING_2"/>
    <property type="match status" value="1"/>
</dbReference>
<dbReference type="PhylomeDB" id="Q9N4T7"/>
<dbReference type="EMBL" id="BX284604">
    <property type="protein sequence ID" value="CCD74031.1"/>
    <property type="molecule type" value="Genomic_DNA"/>
</dbReference>
<dbReference type="InterPro" id="IPR017907">
    <property type="entry name" value="Znf_RING_CS"/>
</dbReference>
<evidence type="ECO:0000256" key="5">
    <source>
        <dbReference type="SAM" id="Phobius"/>
    </source>
</evidence>
<name>Q9N4T7_CAEEL</name>
<dbReference type="InterPro" id="IPR052667">
    <property type="entry name" value="E3_ubiquitin-ligase_RING"/>
</dbReference>
<feature type="transmembrane region" description="Helical" evidence="5">
    <location>
        <begin position="159"/>
        <end position="180"/>
    </location>
</feature>
<dbReference type="AlphaFoldDB" id="Q9N4T7"/>
<keyword evidence="1" id="KW-0479">Metal-binding</keyword>
<gene>
    <name evidence="7" type="ORF">CELE_Y4C6A.3</name>
    <name evidence="7 9" type="ORF">Y4C6A.3</name>
</gene>
<feature type="transmembrane region" description="Helical" evidence="5">
    <location>
        <begin position="52"/>
        <end position="72"/>
    </location>
</feature>
<keyword evidence="8" id="KW-1185">Reference proteome</keyword>
<feature type="transmembrane region" description="Helical" evidence="5">
    <location>
        <begin position="93"/>
        <end position="112"/>
    </location>
</feature>
<evidence type="ECO:0000256" key="1">
    <source>
        <dbReference type="ARBA" id="ARBA00022723"/>
    </source>
</evidence>
<dbReference type="HOGENOM" id="CLU_051246_1_0_1"/>
<dbReference type="OrthoDB" id="5828209at2759"/>
<dbReference type="InParanoid" id="Q9N4T7"/>
<feature type="transmembrane region" description="Helical" evidence="5">
    <location>
        <begin position="118"/>
        <end position="138"/>
    </location>
</feature>
<dbReference type="PANTHER" id="PTHR47156:SF6">
    <property type="entry name" value="C2H2-TYPE DOMAIN-CONTAINING PROTEIN-RELATED"/>
    <property type="match status" value="1"/>
</dbReference>
<organism evidence="7 8">
    <name type="scientific">Caenorhabditis elegans</name>
    <dbReference type="NCBI Taxonomy" id="6239"/>
    <lineage>
        <taxon>Eukaryota</taxon>
        <taxon>Metazoa</taxon>
        <taxon>Ecdysozoa</taxon>
        <taxon>Nematoda</taxon>
        <taxon>Chromadorea</taxon>
        <taxon>Rhabditida</taxon>
        <taxon>Rhabditina</taxon>
        <taxon>Rhabditomorpha</taxon>
        <taxon>Rhabditoidea</taxon>
        <taxon>Rhabditidae</taxon>
        <taxon>Peloderinae</taxon>
        <taxon>Caenorhabditis</taxon>
    </lineage>
</organism>
<dbReference type="OMA" id="FLPITHI"/>
<dbReference type="GeneID" id="189354"/>
<keyword evidence="3" id="KW-0862">Zinc</keyword>
<dbReference type="InterPro" id="IPR013083">
    <property type="entry name" value="Znf_RING/FYVE/PHD"/>
</dbReference>
<keyword evidence="2 4" id="KW-0863">Zinc-finger</keyword>
<evidence type="ECO:0000256" key="4">
    <source>
        <dbReference type="PROSITE-ProRule" id="PRU00175"/>
    </source>
</evidence>
<dbReference type="CTD" id="189354"/>
<feature type="transmembrane region" description="Helical" evidence="5">
    <location>
        <begin position="186"/>
        <end position="211"/>
    </location>
</feature>
<dbReference type="Bgee" id="WBGene00021153">
    <property type="expression patterns" value="Expressed in germ line (C elegans) and 3 other cell types or tissues"/>
</dbReference>
<feature type="domain" description="RING-type" evidence="6">
    <location>
        <begin position="255"/>
        <end position="302"/>
    </location>
</feature>
<proteinExistence type="predicted"/>
<dbReference type="SMR" id="Q9N4T7"/>
<sequence>MDQIHKYPRYSQCFDIPLTILAAFICYQFELIDVTYSKEFSDRIKDGIQKDLLRFIPYALVFITMFTGILKIGIVAYDWKFKTEDLEKCKRDYAIGIVVIYLISMYPLILMFLPITHIGVPVCIYIALHIVFALYYFLFIWNVESSYPRMKRTVEWKEFVILTIFFHALIIPTFFTFLYFGMYRNMLLMVLTDIFCTPTCFLNLVPFVIVLEETNERNSKKLPDIEMVLLGGTVRSNTDVSVENGVSRESNRPTCAICSTKYSKNCSTQTPRILDKCGHTLCEGCIQNILKHSNQISCPICKSVTVINECTCKIGQFAKNYGVLQLVQEN</sequence>
<protein>
    <submittedName>
        <fullName evidence="7">RING-type domain-containing protein</fullName>
    </submittedName>
</protein>
<evidence type="ECO:0000256" key="2">
    <source>
        <dbReference type="ARBA" id="ARBA00022771"/>
    </source>
</evidence>
<dbReference type="UCSC" id="Y4C6A.3">
    <property type="organism name" value="c. elegans"/>
</dbReference>
<dbReference type="KEGG" id="cel:CELE_Y4C6A.3"/>
<dbReference type="Gene3D" id="3.30.40.10">
    <property type="entry name" value="Zinc/RING finger domain, C3HC4 (zinc finger)"/>
    <property type="match status" value="1"/>
</dbReference>
<accession>Q9N4T7</accession>
<evidence type="ECO:0000313" key="8">
    <source>
        <dbReference type="Proteomes" id="UP000001940"/>
    </source>
</evidence>
<dbReference type="SUPFAM" id="SSF57850">
    <property type="entry name" value="RING/U-box"/>
    <property type="match status" value="1"/>
</dbReference>
<dbReference type="FunCoup" id="Q9N4T7">
    <property type="interactions" value="5"/>
</dbReference>
<keyword evidence="5" id="KW-1133">Transmembrane helix</keyword>
<dbReference type="Pfam" id="PF13639">
    <property type="entry name" value="zf-RING_2"/>
    <property type="match status" value="1"/>
</dbReference>
<evidence type="ECO:0000313" key="7">
    <source>
        <dbReference type="EMBL" id="CCD74031.1"/>
    </source>
</evidence>
<evidence type="ECO:0000256" key="3">
    <source>
        <dbReference type="ARBA" id="ARBA00022833"/>
    </source>
</evidence>
<dbReference type="RefSeq" id="NP_500811.1">
    <property type="nucleotide sequence ID" value="NM_068410.4"/>
</dbReference>
<reference evidence="7 8" key="1">
    <citation type="journal article" date="1998" name="Science">
        <title>Genome sequence of the nematode C. elegans: a platform for investigating biology.</title>
        <authorList>
            <consortium name="The C. elegans sequencing consortium"/>
            <person name="Sulson J.E."/>
            <person name="Waterston R."/>
        </authorList>
    </citation>
    <scope>NUCLEOTIDE SEQUENCE [LARGE SCALE GENOMIC DNA]</scope>
    <source>
        <strain evidence="7 8">Bristol N2</strain>
    </source>
</reference>
<keyword evidence="5" id="KW-0472">Membrane</keyword>
<evidence type="ECO:0000313" key="9">
    <source>
        <dbReference type="WormBase" id="Y4C6A.3"/>
    </source>
</evidence>
<dbReference type="WormBase" id="Y4C6A.3">
    <property type="protein sequence ID" value="CE21299"/>
    <property type="gene ID" value="WBGene00021153"/>
</dbReference>
<dbReference type="AGR" id="WB:WBGene00021153"/>
<dbReference type="PROSITE" id="PS00518">
    <property type="entry name" value="ZF_RING_1"/>
    <property type="match status" value="1"/>
</dbReference>
<dbReference type="PANTHER" id="PTHR47156">
    <property type="entry name" value="PROTEIN CBG20824"/>
    <property type="match status" value="1"/>
</dbReference>
<dbReference type="GO" id="GO:0008270">
    <property type="term" value="F:zinc ion binding"/>
    <property type="evidence" value="ECO:0007669"/>
    <property type="project" value="UniProtKB-KW"/>
</dbReference>
<dbReference type="STRING" id="6239.Y4C6A.3.1"/>
<dbReference type="InterPro" id="IPR001841">
    <property type="entry name" value="Znf_RING"/>
</dbReference>
<dbReference type="SMART" id="SM00184">
    <property type="entry name" value="RING"/>
    <property type="match status" value="1"/>
</dbReference>
<dbReference type="Proteomes" id="UP000001940">
    <property type="component" value="Chromosome IV"/>
</dbReference>